<dbReference type="OrthoDB" id="9812943at2"/>
<dbReference type="GO" id="GO:0004140">
    <property type="term" value="F:dephospho-CoA kinase activity"/>
    <property type="evidence" value="ECO:0007669"/>
    <property type="project" value="UniProtKB-UniRule"/>
</dbReference>
<protein>
    <recommendedName>
        <fullName evidence="3 4">Dephospho-CoA kinase</fullName>
        <ecNumber evidence="3 4">2.7.1.24</ecNumber>
    </recommendedName>
    <alternativeName>
        <fullName evidence="3">Dephosphocoenzyme A kinase</fullName>
    </alternativeName>
</protein>
<evidence type="ECO:0000256" key="3">
    <source>
        <dbReference type="HAMAP-Rule" id="MF_00376"/>
    </source>
</evidence>
<name>G5IFV5_9FIRM</name>
<dbReference type="Proteomes" id="UP000005384">
    <property type="component" value="Unassembled WGS sequence"/>
</dbReference>
<dbReference type="PANTHER" id="PTHR10695">
    <property type="entry name" value="DEPHOSPHO-COA KINASE-RELATED"/>
    <property type="match status" value="1"/>
</dbReference>
<dbReference type="CDD" id="cd02022">
    <property type="entry name" value="DPCK"/>
    <property type="match status" value="1"/>
</dbReference>
<evidence type="ECO:0000313" key="6">
    <source>
        <dbReference type="Proteomes" id="UP000005384"/>
    </source>
</evidence>
<comment type="catalytic activity">
    <reaction evidence="3">
        <text>3'-dephospho-CoA + ATP = ADP + CoA + H(+)</text>
        <dbReference type="Rhea" id="RHEA:18245"/>
        <dbReference type="ChEBI" id="CHEBI:15378"/>
        <dbReference type="ChEBI" id="CHEBI:30616"/>
        <dbReference type="ChEBI" id="CHEBI:57287"/>
        <dbReference type="ChEBI" id="CHEBI:57328"/>
        <dbReference type="ChEBI" id="CHEBI:456216"/>
        <dbReference type="EC" id="2.7.1.24"/>
    </reaction>
</comment>
<keyword evidence="3" id="KW-0963">Cytoplasm</keyword>
<dbReference type="GO" id="GO:0015937">
    <property type="term" value="P:coenzyme A biosynthetic process"/>
    <property type="evidence" value="ECO:0007669"/>
    <property type="project" value="UniProtKB-UniRule"/>
</dbReference>
<dbReference type="UniPathway" id="UPA00241">
    <property type="reaction ID" value="UER00356"/>
</dbReference>
<organism evidence="5 6">
    <name type="scientific">Hungatella hathewayi WAL-18680</name>
    <dbReference type="NCBI Taxonomy" id="742737"/>
    <lineage>
        <taxon>Bacteria</taxon>
        <taxon>Bacillati</taxon>
        <taxon>Bacillota</taxon>
        <taxon>Clostridia</taxon>
        <taxon>Lachnospirales</taxon>
        <taxon>Lachnospiraceae</taxon>
        <taxon>Hungatella</taxon>
    </lineage>
</organism>
<dbReference type="InterPro" id="IPR001977">
    <property type="entry name" value="Depp_CoAkinase"/>
</dbReference>
<dbReference type="EC" id="2.7.1.24" evidence="3 4"/>
<evidence type="ECO:0000256" key="1">
    <source>
        <dbReference type="ARBA" id="ARBA00022741"/>
    </source>
</evidence>
<keyword evidence="3" id="KW-0173">Coenzyme A biosynthesis</keyword>
<dbReference type="AlphaFoldDB" id="G5IFV5"/>
<dbReference type="SUPFAM" id="SSF52540">
    <property type="entry name" value="P-loop containing nucleoside triphosphate hydrolases"/>
    <property type="match status" value="1"/>
</dbReference>
<comment type="caution">
    <text evidence="5">The sequence shown here is derived from an EMBL/GenBank/DDBJ whole genome shotgun (WGS) entry which is preliminary data.</text>
</comment>
<dbReference type="GO" id="GO:0005524">
    <property type="term" value="F:ATP binding"/>
    <property type="evidence" value="ECO:0007669"/>
    <property type="project" value="UniProtKB-UniRule"/>
</dbReference>
<keyword evidence="6" id="KW-1185">Reference proteome</keyword>
<proteinExistence type="inferred from homology"/>
<dbReference type="PROSITE" id="PS51219">
    <property type="entry name" value="DPCK"/>
    <property type="match status" value="1"/>
</dbReference>
<dbReference type="PANTHER" id="PTHR10695:SF46">
    <property type="entry name" value="BIFUNCTIONAL COENZYME A SYNTHASE-RELATED"/>
    <property type="match status" value="1"/>
</dbReference>
<dbReference type="PATRIC" id="fig|742737.3.peg.2405"/>
<dbReference type="Gene3D" id="3.40.50.300">
    <property type="entry name" value="P-loop containing nucleotide triphosphate hydrolases"/>
    <property type="match status" value="1"/>
</dbReference>
<reference evidence="5 6" key="1">
    <citation type="submission" date="2011-08" db="EMBL/GenBank/DDBJ databases">
        <title>The Genome Sequence of Clostridium hathewayi WAL-18680.</title>
        <authorList>
            <consortium name="The Broad Institute Genome Sequencing Platform"/>
            <person name="Earl A."/>
            <person name="Ward D."/>
            <person name="Feldgarden M."/>
            <person name="Gevers D."/>
            <person name="Finegold S.M."/>
            <person name="Summanen P.H."/>
            <person name="Molitoris D.R."/>
            <person name="Song M."/>
            <person name="Daigneault M."/>
            <person name="Allen-Vercoe E."/>
            <person name="Young S.K."/>
            <person name="Zeng Q."/>
            <person name="Gargeya S."/>
            <person name="Fitzgerald M."/>
            <person name="Haas B."/>
            <person name="Abouelleil A."/>
            <person name="Alvarado L."/>
            <person name="Arachchi H.M."/>
            <person name="Berlin A."/>
            <person name="Brown A."/>
            <person name="Chapman S.B."/>
            <person name="Chen Z."/>
            <person name="Dunbar C."/>
            <person name="Freedman E."/>
            <person name="Gearin G."/>
            <person name="Gellesch M."/>
            <person name="Goldberg J."/>
            <person name="Griggs A."/>
            <person name="Gujja S."/>
            <person name="Heiman D."/>
            <person name="Howarth C."/>
            <person name="Larson L."/>
            <person name="Lui A."/>
            <person name="MacDonald P.J.P."/>
            <person name="Montmayeur A."/>
            <person name="Murphy C."/>
            <person name="Neiman D."/>
            <person name="Pearson M."/>
            <person name="Priest M."/>
            <person name="Roberts A."/>
            <person name="Saif S."/>
            <person name="Shea T."/>
            <person name="Shenoy N."/>
            <person name="Sisk P."/>
            <person name="Stolte C."/>
            <person name="Sykes S."/>
            <person name="Wortman J."/>
            <person name="Nusbaum C."/>
            <person name="Birren B."/>
        </authorList>
    </citation>
    <scope>NUCLEOTIDE SEQUENCE [LARGE SCALE GENOMIC DNA]</scope>
    <source>
        <strain evidence="5 6">WAL-18680</strain>
    </source>
</reference>
<comment type="subcellular location">
    <subcellularLocation>
        <location evidence="3">Cytoplasm</location>
    </subcellularLocation>
</comment>
<comment type="similarity">
    <text evidence="3">Belongs to the CoaE family.</text>
</comment>
<keyword evidence="3" id="KW-0808">Transferase</keyword>
<evidence type="ECO:0000256" key="4">
    <source>
        <dbReference type="NCBIfam" id="TIGR00152"/>
    </source>
</evidence>
<dbReference type="HAMAP" id="MF_00376">
    <property type="entry name" value="Dephospho_CoA_kinase"/>
    <property type="match status" value="1"/>
</dbReference>
<dbReference type="InterPro" id="IPR027417">
    <property type="entry name" value="P-loop_NTPase"/>
</dbReference>
<feature type="binding site" evidence="3">
    <location>
        <begin position="11"/>
        <end position="16"/>
    </location>
    <ligand>
        <name>ATP</name>
        <dbReference type="ChEBI" id="CHEBI:30616"/>
    </ligand>
</feature>
<comment type="function">
    <text evidence="3">Catalyzes the phosphorylation of the 3'-hydroxyl group of dephosphocoenzyme A to form coenzyme A.</text>
</comment>
<dbReference type="RefSeq" id="WP_006780363.1">
    <property type="nucleotide sequence ID" value="NZ_CP040506.1"/>
</dbReference>
<dbReference type="NCBIfam" id="TIGR00152">
    <property type="entry name" value="dephospho-CoA kinase"/>
    <property type="match status" value="1"/>
</dbReference>
<dbReference type="Pfam" id="PF01121">
    <property type="entry name" value="CoaE"/>
    <property type="match status" value="1"/>
</dbReference>
<evidence type="ECO:0000313" key="5">
    <source>
        <dbReference type="EMBL" id="EHI59598.1"/>
    </source>
</evidence>
<keyword evidence="3 5" id="KW-0418">Kinase</keyword>
<dbReference type="EMBL" id="ADLN01000051">
    <property type="protein sequence ID" value="EHI59598.1"/>
    <property type="molecule type" value="Genomic_DNA"/>
</dbReference>
<sequence>MKVIGITGGVGSGKSRVLEILEREYGAQVIQADLVARELMEPGGAGYEKLVALYGDRILATDKTIDRPRMAALMFHDDEMLQTVNGIIHPLVWASIRRQIEGSDSELVVVEAALPDENHRDIYTELWYVYTSEENRMARLLEGRGYSREKTRSVMDSQLPEEEFRRMADAVVDNNGSLEDTGRQIALLLK</sequence>
<comment type="pathway">
    <text evidence="3">Cofactor biosynthesis; coenzyme A biosynthesis; CoA from (R)-pantothenate: step 5/5.</text>
</comment>
<dbReference type="HOGENOM" id="CLU_057180_2_0_9"/>
<keyword evidence="1 3" id="KW-0547">Nucleotide-binding</keyword>
<accession>G5IFV5</accession>
<gene>
    <name evidence="3" type="primary">coaE</name>
    <name evidence="5" type="ORF">HMPREF9473_02383</name>
</gene>
<evidence type="ECO:0000256" key="2">
    <source>
        <dbReference type="ARBA" id="ARBA00022840"/>
    </source>
</evidence>
<keyword evidence="2 3" id="KW-0067">ATP-binding</keyword>
<dbReference type="GO" id="GO:0005737">
    <property type="term" value="C:cytoplasm"/>
    <property type="evidence" value="ECO:0007669"/>
    <property type="project" value="UniProtKB-SubCell"/>
</dbReference>